<evidence type="ECO:0000256" key="1">
    <source>
        <dbReference type="SAM" id="MobiDB-lite"/>
    </source>
</evidence>
<evidence type="ECO:0000313" key="3">
    <source>
        <dbReference type="Proteomes" id="UP000245771"/>
    </source>
</evidence>
<dbReference type="RefSeq" id="XP_025351802.1">
    <property type="nucleotide sequence ID" value="XM_025501243.1"/>
</dbReference>
<feature type="compositionally biased region" description="Polar residues" evidence="1">
    <location>
        <begin position="25"/>
        <end position="52"/>
    </location>
</feature>
<reference evidence="2 3" key="1">
    <citation type="journal article" date="2018" name="Mol. Biol. Evol.">
        <title>Broad Genomic Sampling Reveals a Smut Pathogenic Ancestry of the Fungal Clade Ustilaginomycotina.</title>
        <authorList>
            <person name="Kijpornyongpan T."/>
            <person name="Mondo S.J."/>
            <person name="Barry K."/>
            <person name="Sandor L."/>
            <person name="Lee J."/>
            <person name="Lipzen A."/>
            <person name="Pangilinan J."/>
            <person name="LaButti K."/>
            <person name="Hainaut M."/>
            <person name="Henrissat B."/>
            <person name="Grigoriev I.V."/>
            <person name="Spatafora J.W."/>
            <person name="Aime M.C."/>
        </authorList>
    </citation>
    <scope>NUCLEOTIDE SEQUENCE [LARGE SCALE GENOMIC DNA]</scope>
    <source>
        <strain evidence="2 3">MCA 3882</strain>
    </source>
</reference>
<dbReference type="OrthoDB" id="2532734at2759"/>
<gene>
    <name evidence="2" type="ORF">FA14DRAFT_182721</name>
</gene>
<protein>
    <submittedName>
        <fullName evidence="2">Uncharacterized protein</fullName>
    </submittedName>
</protein>
<dbReference type="GeneID" id="37023024"/>
<dbReference type="AlphaFoldDB" id="A0A316V1S4"/>
<dbReference type="EMBL" id="KZ819608">
    <property type="protein sequence ID" value="PWN31500.1"/>
    <property type="molecule type" value="Genomic_DNA"/>
</dbReference>
<proteinExistence type="predicted"/>
<evidence type="ECO:0000313" key="2">
    <source>
        <dbReference type="EMBL" id="PWN31500.1"/>
    </source>
</evidence>
<keyword evidence="3" id="KW-1185">Reference proteome</keyword>
<name>A0A316V1S4_9BASI</name>
<accession>A0A316V1S4</accession>
<organism evidence="2 3">
    <name type="scientific">Meira miltonrushii</name>
    <dbReference type="NCBI Taxonomy" id="1280837"/>
    <lineage>
        <taxon>Eukaryota</taxon>
        <taxon>Fungi</taxon>
        <taxon>Dikarya</taxon>
        <taxon>Basidiomycota</taxon>
        <taxon>Ustilaginomycotina</taxon>
        <taxon>Exobasidiomycetes</taxon>
        <taxon>Exobasidiales</taxon>
        <taxon>Brachybasidiaceae</taxon>
        <taxon>Meira</taxon>
    </lineage>
</organism>
<sequence>MVMASNIPIKLTMSSQQNKDEEQKFTIQPHPQDNHSNTNAPLQPVNATQAALSGTPGPVVIDPATASKLETPKSEEELAQLSAKLNKND</sequence>
<dbReference type="InParanoid" id="A0A316V1S4"/>
<feature type="region of interest" description="Disordered" evidence="1">
    <location>
        <begin position="1"/>
        <end position="89"/>
    </location>
</feature>
<dbReference type="Proteomes" id="UP000245771">
    <property type="component" value="Unassembled WGS sequence"/>
</dbReference>